<evidence type="ECO:0000256" key="5">
    <source>
        <dbReference type="ARBA" id="ARBA00022980"/>
    </source>
</evidence>
<sequence>MAKKSVIARALKPPKYASRVVRRCFRCGRKRAFMRDFEMCRICFRELANRGEIPGIKKSSW</sequence>
<feature type="binding site" evidence="8">
    <location>
        <position position="40"/>
    </location>
    <ligand>
        <name>Zn(2+)</name>
        <dbReference type="ChEBI" id="CHEBI:29105"/>
    </ligand>
</feature>
<evidence type="ECO:0000256" key="4">
    <source>
        <dbReference type="ARBA" id="ARBA00022884"/>
    </source>
</evidence>
<keyword evidence="1 8" id="KW-0479">Metal-binding</keyword>
<evidence type="ECO:0000256" key="8">
    <source>
        <dbReference type="HAMAP-Rule" id="MF_01364"/>
    </source>
</evidence>
<dbReference type="HAMAP" id="MF_01364_B">
    <property type="entry name" value="Ribosomal_uS14_2_B"/>
    <property type="match status" value="1"/>
</dbReference>
<name>A0A1G2KUX4_9BACT</name>
<dbReference type="Gene3D" id="4.10.830.10">
    <property type="entry name" value="30s Ribosomal Protein S14, Chain N"/>
    <property type="match status" value="1"/>
</dbReference>
<dbReference type="SUPFAM" id="SSF57716">
    <property type="entry name" value="Glucocorticoid receptor-like (DNA-binding domain)"/>
    <property type="match status" value="1"/>
</dbReference>
<dbReference type="InterPro" id="IPR043140">
    <property type="entry name" value="Ribosomal_uS14_sf"/>
</dbReference>
<comment type="caution">
    <text evidence="9">The sequence shown here is derived from an EMBL/GenBank/DDBJ whole genome shotgun (WGS) entry which is preliminary data.</text>
</comment>
<evidence type="ECO:0000313" key="10">
    <source>
        <dbReference type="Proteomes" id="UP000178510"/>
    </source>
</evidence>
<dbReference type="PROSITE" id="PS00527">
    <property type="entry name" value="RIBOSOMAL_S14"/>
    <property type="match status" value="1"/>
</dbReference>
<dbReference type="GO" id="GO:0005737">
    <property type="term" value="C:cytoplasm"/>
    <property type="evidence" value="ECO:0007669"/>
    <property type="project" value="UniProtKB-ARBA"/>
</dbReference>
<evidence type="ECO:0000313" key="9">
    <source>
        <dbReference type="EMBL" id="OHA02974.1"/>
    </source>
</evidence>
<protein>
    <recommendedName>
        <fullName evidence="7 8">Small ribosomal subunit protein uS14</fullName>
    </recommendedName>
</protein>
<dbReference type="InterPro" id="IPR001209">
    <property type="entry name" value="Ribosomal_uS14"/>
</dbReference>
<comment type="cofactor">
    <cofactor evidence="8">
        <name>Zn(2+)</name>
        <dbReference type="ChEBI" id="CHEBI:29105"/>
    </cofactor>
    <text evidence="8">Binds 1 zinc ion per subunit.</text>
</comment>
<dbReference type="EMBL" id="MHQM01000034">
    <property type="protein sequence ID" value="OHA02974.1"/>
    <property type="molecule type" value="Genomic_DNA"/>
</dbReference>
<gene>
    <name evidence="8 9" type="primary">rpsN</name>
    <name evidence="8" type="synonym">rpsZ</name>
    <name evidence="9" type="ORF">A3J58_02015</name>
</gene>
<reference evidence="9 10" key="1">
    <citation type="journal article" date="2016" name="Nat. Commun.">
        <title>Thousands of microbial genomes shed light on interconnected biogeochemical processes in an aquifer system.</title>
        <authorList>
            <person name="Anantharaman K."/>
            <person name="Brown C.T."/>
            <person name="Hug L.A."/>
            <person name="Sharon I."/>
            <person name="Castelle C.J."/>
            <person name="Probst A.J."/>
            <person name="Thomas B.C."/>
            <person name="Singh A."/>
            <person name="Wilkins M.J."/>
            <person name="Karaoz U."/>
            <person name="Brodie E.L."/>
            <person name="Williams K.H."/>
            <person name="Hubbard S.S."/>
            <person name="Banfield J.F."/>
        </authorList>
    </citation>
    <scope>NUCLEOTIDE SEQUENCE [LARGE SCALE GENOMIC DNA]</scope>
</reference>
<dbReference type="GO" id="GO:0006412">
    <property type="term" value="P:translation"/>
    <property type="evidence" value="ECO:0007669"/>
    <property type="project" value="UniProtKB-UniRule"/>
</dbReference>
<comment type="similarity">
    <text evidence="8">Belongs to the universal ribosomal protein uS14 family. Zinc-binding uS14 subfamily.</text>
</comment>
<keyword evidence="2 8" id="KW-0699">rRNA-binding</keyword>
<dbReference type="PANTHER" id="PTHR19836:SF19">
    <property type="entry name" value="SMALL RIBOSOMAL SUBUNIT PROTEIN US14M"/>
    <property type="match status" value="1"/>
</dbReference>
<accession>A0A1G2KUX4</accession>
<feature type="binding site" evidence="8">
    <location>
        <position position="24"/>
    </location>
    <ligand>
        <name>Zn(2+)</name>
        <dbReference type="ChEBI" id="CHEBI:29105"/>
    </ligand>
</feature>
<dbReference type="InterPro" id="IPR023053">
    <property type="entry name" value="Ribosomal_uS14_bact"/>
</dbReference>
<keyword evidence="5 8" id="KW-0689">Ribosomal protein</keyword>
<proteinExistence type="inferred from homology"/>
<keyword evidence="4 8" id="KW-0694">RNA-binding</keyword>
<feature type="binding site" evidence="8">
    <location>
        <position position="43"/>
    </location>
    <ligand>
        <name>Zn(2+)</name>
        <dbReference type="ChEBI" id="CHEBI:29105"/>
    </ligand>
</feature>
<dbReference type="GO" id="GO:0003735">
    <property type="term" value="F:structural constituent of ribosome"/>
    <property type="evidence" value="ECO:0007669"/>
    <property type="project" value="InterPro"/>
</dbReference>
<evidence type="ECO:0000256" key="6">
    <source>
        <dbReference type="ARBA" id="ARBA00023274"/>
    </source>
</evidence>
<dbReference type="STRING" id="1802274.A3J58_02015"/>
<comment type="subunit">
    <text evidence="8">Part of the 30S ribosomal subunit. Contacts proteins S3 and S10.</text>
</comment>
<keyword evidence="3 8" id="KW-0862">Zinc</keyword>
<dbReference type="GO" id="GO:0015935">
    <property type="term" value="C:small ribosomal subunit"/>
    <property type="evidence" value="ECO:0007669"/>
    <property type="project" value="TreeGrafter"/>
</dbReference>
<comment type="function">
    <text evidence="8">Binds 16S rRNA, required for the assembly of 30S particles and may also be responsible for determining the conformation of the 16S rRNA at the A site.</text>
</comment>
<feature type="binding site" evidence="8">
    <location>
        <position position="27"/>
    </location>
    <ligand>
        <name>Zn(2+)</name>
        <dbReference type="ChEBI" id="CHEBI:29105"/>
    </ligand>
</feature>
<evidence type="ECO:0000256" key="2">
    <source>
        <dbReference type="ARBA" id="ARBA00022730"/>
    </source>
</evidence>
<evidence type="ECO:0000256" key="1">
    <source>
        <dbReference type="ARBA" id="ARBA00022723"/>
    </source>
</evidence>
<dbReference type="Pfam" id="PF00253">
    <property type="entry name" value="Ribosomal_S14"/>
    <property type="match status" value="1"/>
</dbReference>
<dbReference type="PANTHER" id="PTHR19836">
    <property type="entry name" value="30S RIBOSOMAL PROTEIN S14"/>
    <property type="match status" value="1"/>
</dbReference>
<dbReference type="GO" id="GO:0019843">
    <property type="term" value="F:rRNA binding"/>
    <property type="evidence" value="ECO:0007669"/>
    <property type="project" value="UniProtKB-UniRule"/>
</dbReference>
<evidence type="ECO:0000256" key="7">
    <source>
        <dbReference type="ARBA" id="ARBA00035167"/>
    </source>
</evidence>
<evidence type="ECO:0000256" key="3">
    <source>
        <dbReference type="ARBA" id="ARBA00022833"/>
    </source>
</evidence>
<dbReference type="AlphaFoldDB" id="A0A1G2KUX4"/>
<dbReference type="Proteomes" id="UP000178510">
    <property type="component" value="Unassembled WGS sequence"/>
</dbReference>
<organism evidence="9 10">
    <name type="scientific">Candidatus Sungbacteria bacterium RIFCSPHIGHO2_02_FULL_52_23</name>
    <dbReference type="NCBI Taxonomy" id="1802274"/>
    <lineage>
        <taxon>Bacteria</taxon>
        <taxon>Candidatus Sungiibacteriota</taxon>
    </lineage>
</organism>
<dbReference type="GO" id="GO:0008270">
    <property type="term" value="F:zinc ion binding"/>
    <property type="evidence" value="ECO:0007669"/>
    <property type="project" value="UniProtKB-UniRule"/>
</dbReference>
<keyword evidence="6 8" id="KW-0687">Ribonucleoprotein</keyword>
<dbReference type="InterPro" id="IPR018271">
    <property type="entry name" value="Ribosomal_uS14_CS"/>
</dbReference>
<dbReference type="NCBIfam" id="NF005974">
    <property type="entry name" value="PRK08061.1"/>
    <property type="match status" value="1"/>
</dbReference>